<dbReference type="InterPro" id="IPR013783">
    <property type="entry name" value="Ig-like_fold"/>
</dbReference>
<dbReference type="CDD" id="cd00063">
    <property type="entry name" value="FN3"/>
    <property type="match status" value="1"/>
</dbReference>
<name>A0A3B1BIC0_9ZZZZ</name>
<dbReference type="EMBL" id="UOGD01000036">
    <property type="protein sequence ID" value="VAX15842.1"/>
    <property type="molecule type" value="Genomic_DNA"/>
</dbReference>
<reference evidence="1" key="1">
    <citation type="submission" date="2018-06" db="EMBL/GenBank/DDBJ databases">
        <authorList>
            <person name="Zhirakovskaya E."/>
        </authorList>
    </citation>
    <scope>NUCLEOTIDE SEQUENCE</scope>
</reference>
<dbReference type="AlphaFoldDB" id="A0A3B1BIC0"/>
<proteinExistence type="predicted"/>
<evidence type="ECO:0008006" key="2">
    <source>
        <dbReference type="Google" id="ProtNLM"/>
    </source>
</evidence>
<sequence length="701" mass="78478">MNKNKSNRFISEELMKHIKPRIFTLIILLLGVAINFSYAQTTAIKSHEIGKLWESMFASGSIPTYAPLADQMTYPGGDFRTMTRKNLVGLGIWIGTTDWKDSIGTYHSRYVSQGGFENNEARNFIKPTSNKKKVRNRLPNVTVNGNLEERFLDTRASSTKSSTIPADERIETKYNTDVGVQVRMRSFALANQNHNSYIIREYTFTNTGNINYDSAIELPDQNLTGVYFGFQYFMIPGGDRGHEMVRQNDDWSVYYGDQPGDTLRGIYYLYDGIADDNHYLGDDIGDPDKTTGEFLSPQYPGFGVLHADTSPTDPTDDRNQPSIVNIKSRTNFKSYDEGSSENDMYAELITPGFPGGTEGKAQNAYDQFVREPVAILSFGPYDLNFGESITIVLYEVVGSISQRLAIEAGREWIKGTLEYEGKTGDEAKDALIGTGRDSILLYAKRAEYAWSIGLKNLPTPPPAPDNVVIDSGPGKIELRWDSVADKPDWQTKEFDFAGYRIYRAEGGFTNIYSLLATLEGDSTHYIDRNVERGKKYYYSITAYDDGSKNTTGVKPGQSLESSPYYNRNFVTGASPFLGASTNMNQVYVVPNPYHVQGLAYGGTVIDDYNDVPRLEDKLMFVGLPSKAIIRVFTMAGDLVATIPHPNPDNANSVPESADEEWYQITENWQNIKSGVYIYYVEGWDLDGNPLGSTMGKFVIIR</sequence>
<protein>
    <recommendedName>
        <fullName evidence="2">Fibronectin type-III domain-containing protein</fullName>
    </recommendedName>
</protein>
<dbReference type="Gene3D" id="2.60.40.10">
    <property type="entry name" value="Immunoglobulins"/>
    <property type="match status" value="1"/>
</dbReference>
<gene>
    <name evidence="1" type="ORF">MNBD_IGNAVI01-788</name>
</gene>
<accession>A0A3B1BIC0</accession>
<organism evidence="1">
    <name type="scientific">hydrothermal vent metagenome</name>
    <dbReference type="NCBI Taxonomy" id="652676"/>
    <lineage>
        <taxon>unclassified sequences</taxon>
        <taxon>metagenomes</taxon>
        <taxon>ecological metagenomes</taxon>
    </lineage>
</organism>
<dbReference type="SUPFAM" id="SSF49265">
    <property type="entry name" value="Fibronectin type III"/>
    <property type="match status" value="1"/>
</dbReference>
<evidence type="ECO:0000313" key="1">
    <source>
        <dbReference type="EMBL" id="VAX15842.1"/>
    </source>
</evidence>
<dbReference type="InterPro" id="IPR003961">
    <property type="entry name" value="FN3_dom"/>
</dbReference>
<dbReference type="InterPro" id="IPR036116">
    <property type="entry name" value="FN3_sf"/>
</dbReference>